<evidence type="ECO:0000256" key="7">
    <source>
        <dbReference type="ARBA" id="ARBA00022989"/>
    </source>
</evidence>
<reference evidence="10" key="1">
    <citation type="submission" date="2021-02" db="EMBL/GenBank/DDBJ databases">
        <authorList>
            <person name="Nowell W R."/>
        </authorList>
    </citation>
    <scope>NUCLEOTIDE SEQUENCE</scope>
    <source>
        <strain evidence="10">Ploen Becks lab</strain>
    </source>
</reference>
<dbReference type="PANTHER" id="PTHR21397">
    <property type="entry name" value="CHROMATIN COMPLEXES SUBUNIT BAP18-RELATED"/>
    <property type="match status" value="1"/>
</dbReference>
<keyword evidence="5" id="KW-0732">Signal</keyword>
<proteinExistence type="inferred from homology"/>
<dbReference type="CDD" id="cd22209">
    <property type="entry name" value="EMC10"/>
    <property type="match status" value="1"/>
</dbReference>
<comment type="caution">
    <text evidence="10">The sequence shown here is derived from an EMBL/GenBank/DDBJ whole genome shotgun (WGS) entry which is preliminary data.</text>
</comment>
<sequence>QIQLILTKSDSSLNDNDFYFIEHSIDENEFKQIGSLNIRLIKQNQNSAHIQSFNEEDEDEQVYDKSTNSFSTRIESSTFDQDTLNQFKKAIKTQGSIYRVRLCKKIPSHKCFASSFTYVRNIADAGYRINMTLNTGVNNILNGLSLKTTSLPLKKQNDQALEHITFLVNVQNIKLGQQPDTETYMEKIKIEKEQKEKGAQAENQSFLSKYWMYIVPFVVIMFLANIVNPEAAAAGGGSA</sequence>
<dbReference type="PANTHER" id="PTHR21397:SF4">
    <property type="entry name" value="ER MEMBRANE PROTEIN COMPLEX SUBUNIT 10"/>
    <property type="match status" value="1"/>
</dbReference>
<dbReference type="GO" id="GO:0005789">
    <property type="term" value="C:endoplasmic reticulum membrane"/>
    <property type="evidence" value="ECO:0007669"/>
    <property type="project" value="UniProtKB-SubCell"/>
</dbReference>
<dbReference type="EMBL" id="CAJNOC010000328">
    <property type="protein sequence ID" value="CAF0745760.1"/>
    <property type="molecule type" value="Genomic_DNA"/>
</dbReference>
<evidence type="ECO:0000313" key="10">
    <source>
        <dbReference type="EMBL" id="CAF0745760.1"/>
    </source>
</evidence>
<organism evidence="10 11">
    <name type="scientific">Brachionus calyciflorus</name>
    <dbReference type="NCBI Taxonomy" id="104777"/>
    <lineage>
        <taxon>Eukaryota</taxon>
        <taxon>Metazoa</taxon>
        <taxon>Spiralia</taxon>
        <taxon>Gnathifera</taxon>
        <taxon>Rotifera</taxon>
        <taxon>Eurotatoria</taxon>
        <taxon>Monogononta</taxon>
        <taxon>Pseudotrocha</taxon>
        <taxon>Ploima</taxon>
        <taxon>Brachionidae</taxon>
        <taxon>Brachionus</taxon>
    </lineage>
</organism>
<gene>
    <name evidence="10" type="ORF">OXX778_LOCUS3638</name>
</gene>
<feature type="non-terminal residue" evidence="10">
    <location>
        <position position="1"/>
    </location>
</feature>
<evidence type="ECO:0000313" key="11">
    <source>
        <dbReference type="Proteomes" id="UP000663879"/>
    </source>
</evidence>
<keyword evidence="11" id="KW-1185">Reference proteome</keyword>
<evidence type="ECO:0000256" key="2">
    <source>
        <dbReference type="ARBA" id="ARBA00007695"/>
    </source>
</evidence>
<feature type="transmembrane region" description="Helical" evidence="9">
    <location>
        <begin position="210"/>
        <end position="227"/>
    </location>
</feature>
<comment type="similarity">
    <text evidence="2">Belongs to the EMC10 family.</text>
</comment>
<evidence type="ECO:0000256" key="8">
    <source>
        <dbReference type="ARBA" id="ARBA00023136"/>
    </source>
</evidence>
<dbReference type="AlphaFoldDB" id="A0A813PA05"/>
<keyword evidence="8 9" id="KW-0472">Membrane</keyword>
<protein>
    <recommendedName>
        <fullName evidence="3">ER membrane protein complex subunit 10</fullName>
    </recommendedName>
</protein>
<dbReference type="OrthoDB" id="1894652at2759"/>
<keyword evidence="7 9" id="KW-1133">Transmembrane helix</keyword>
<evidence type="ECO:0000256" key="5">
    <source>
        <dbReference type="ARBA" id="ARBA00022729"/>
    </source>
</evidence>
<dbReference type="Proteomes" id="UP000663879">
    <property type="component" value="Unassembled WGS sequence"/>
</dbReference>
<name>A0A813PA05_9BILA</name>
<evidence type="ECO:0000256" key="4">
    <source>
        <dbReference type="ARBA" id="ARBA00022692"/>
    </source>
</evidence>
<evidence type="ECO:0000256" key="6">
    <source>
        <dbReference type="ARBA" id="ARBA00022824"/>
    </source>
</evidence>
<evidence type="ECO:0000256" key="3">
    <source>
        <dbReference type="ARBA" id="ARBA00020105"/>
    </source>
</evidence>
<evidence type="ECO:0000256" key="1">
    <source>
        <dbReference type="ARBA" id="ARBA00004115"/>
    </source>
</evidence>
<evidence type="ECO:0000256" key="9">
    <source>
        <dbReference type="SAM" id="Phobius"/>
    </source>
</evidence>
<accession>A0A813PA05</accession>
<dbReference type="Pfam" id="PF21203">
    <property type="entry name" value="ECM10"/>
    <property type="match status" value="1"/>
</dbReference>
<keyword evidence="6" id="KW-0256">Endoplasmic reticulum</keyword>
<keyword evidence="4 9" id="KW-0812">Transmembrane</keyword>
<comment type="subcellular location">
    <subcellularLocation>
        <location evidence="1">Endoplasmic reticulum membrane</location>
        <topology evidence="1">Single-pass type I membrane protein</topology>
    </subcellularLocation>
</comment>